<gene>
    <name evidence="2" type="ORF">JTBB02_V1_40018</name>
</gene>
<feature type="transmembrane region" description="Helical" evidence="1">
    <location>
        <begin position="6"/>
        <end position="27"/>
    </location>
</feature>
<organism evidence="2">
    <name type="scientific">uncultured Woeseiaceae bacterium</name>
    <dbReference type="NCBI Taxonomy" id="1983305"/>
    <lineage>
        <taxon>Bacteria</taxon>
        <taxon>Pseudomonadati</taxon>
        <taxon>Pseudomonadota</taxon>
        <taxon>Gammaproteobacteria</taxon>
        <taxon>Woeseiales</taxon>
        <taxon>Woeseiaceae</taxon>
        <taxon>environmental samples</taxon>
    </lineage>
</organism>
<sequence length="176" mass="19952">MNIERLASWLQITANIGILGGLILVGFQLQQNGEILKAQMLSAESRSVIDQEMQIIGEEGATAWVSAMSDPNNVSPEHHRIMEAIYWSTIESWRHTEQLANSDLVDVDPLSRVTQEAAFYFGNTYGRAWWAVRRDGALISDELKKIVDEEINTRPNYTVDIHDQLIAEIRRLSKAK</sequence>
<protein>
    <submittedName>
        <fullName evidence="2">Uncharacterized protein</fullName>
    </submittedName>
</protein>
<reference evidence="2" key="1">
    <citation type="submission" date="2019-07" db="EMBL/GenBank/DDBJ databases">
        <authorList>
            <person name="Weber M."/>
            <person name="Kostadinov I."/>
            <person name="Kostadinov D I."/>
        </authorList>
    </citation>
    <scope>NUCLEOTIDE SEQUENCE</scope>
    <source>
        <strain evidence="2">Gfbio:sag-sample-b02:053724c1-46a9-4a36-b237-ea2bf867836b</strain>
    </source>
</reference>
<proteinExistence type="predicted"/>
<dbReference type="EMBL" id="LR633966">
    <property type="protein sequence ID" value="VUX54938.1"/>
    <property type="molecule type" value="Genomic_DNA"/>
</dbReference>
<name>A0A7D9D160_9GAMM</name>
<evidence type="ECO:0000256" key="1">
    <source>
        <dbReference type="SAM" id="Phobius"/>
    </source>
</evidence>
<evidence type="ECO:0000313" key="2">
    <source>
        <dbReference type="EMBL" id="VUX54938.1"/>
    </source>
</evidence>
<keyword evidence="1" id="KW-0812">Transmembrane</keyword>
<keyword evidence="1" id="KW-1133">Transmembrane helix</keyword>
<dbReference type="AlphaFoldDB" id="A0A7D9D160"/>
<accession>A0A7D9D160</accession>
<keyword evidence="1" id="KW-0472">Membrane</keyword>